<dbReference type="SFLD" id="SFLDG00358">
    <property type="entry name" value="Main_(cytGST)"/>
    <property type="match status" value="1"/>
</dbReference>
<feature type="domain" description="GST N-terminal" evidence="1">
    <location>
        <begin position="2"/>
        <end position="82"/>
    </location>
</feature>
<proteinExistence type="predicted"/>
<dbReference type="SFLD" id="SFLDG01150">
    <property type="entry name" value="Main.1:_Beta-like"/>
    <property type="match status" value="1"/>
</dbReference>
<dbReference type="InterPro" id="IPR040079">
    <property type="entry name" value="Glutathione_S-Trfase"/>
</dbReference>
<dbReference type="PROSITE" id="PS50404">
    <property type="entry name" value="GST_NTER"/>
    <property type="match status" value="1"/>
</dbReference>
<dbReference type="CDD" id="cd03207">
    <property type="entry name" value="GST_C_8"/>
    <property type="match status" value="1"/>
</dbReference>
<comment type="caution">
    <text evidence="2">The sequence shown here is derived from an EMBL/GenBank/DDBJ whole genome shotgun (WGS) entry which is preliminary data.</text>
</comment>
<evidence type="ECO:0000313" key="2">
    <source>
        <dbReference type="EMBL" id="MBU8872421.1"/>
    </source>
</evidence>
<name>A0ABS6IDK6_9HYPH</name>
<dbReference type="SFLD" id="SFLDS00019">
    <property type="entry name" value="Glutathione_Transferase_(cytos"/>
    <property type="match status" value="1"/>
</dbReference>
<keyword evidence="3" id="KW-1185">Reference proteome</keyword>
<protein>
    <submittedName>
        <fullName evidence="2">Glutathione S-transferase family protein</fullName>
    </submittedName>
</protein>
<dbReference type="InterPro" id="IPR004045">
    <property type="entry name" value="Glutathione_S-Trfase_N"/>
</dbReference>
<accession>A0ABS6IDK6</accession>
<reference evidence="2 3" key="1">
    <citation type="submission" date="2021-06" db="EMBL/GenBank/DDBJ databases">
        <authorList>
            <person name="Lee D.H."/>
        </authorList>
    </citation>
    <scope>NUCLEOTIDE SEQUENCE [LARGE SCALE GENOMIC DNA]</scope>
    <source>
        <strain evidence="2 3">MMS21-HV4-11</strain>
    </source>
</reference>
<sequence>MADELILFTNPQSRGAMVHWMLEEIGCPYRLEVKQYGPDMKSAEYLAINPMGKVPAIRHGDTVVTETAAILCYLADIFPEAKLAPPPAERGAYYRWLFFVAGCGEPALGNKAAGWTPDTPTLQVQFGYGSYERTMETVAQLVADRRTIAADHFTAADLYMASFLHWGMMFGGIERRPVFEAYAQRHVGRPAALRAQEQSAKLMAAPAQPG</sequence>
<dbReference type="Pfam" id="PF13409">
    <property type="entry name" value="GST_N_2"/>
    <property type="match status" value="1"/>
</dbReference>
<dbReference type="EMBL" id="JAHOPB010000001">
    <property type="protein sequence ID" value="MBU8872421.1"/>
    <property type="molecule type" value="Genomic_DNA"/>
</dbReference>
<dbReference type="Proteomes" id="UP000727907">
    <property type="component" value="Unassembled WGS sequence"/>
</dbReference>
<dbReference type="PANTHER" id="PTHR44051">
    <property type="entry name" value="GLUTATHIONE S-TRANSFERASE-RELATED"/>
    <property type="match status" value="1"/>
</dbReference>
<organism evidence="2 3">
    <name type="scientific">Reyranella humidisoli</name>
    <dbReference type="NCBI Taxonomy" id="2849149"/>
    <lineage>
        <taxon>Bacteria</taxon>
        <taxon>Pseudomonadati</taxon>
        <taxon>Pseudomonadota</taxon>
        <taxon>Alphaproteobacteria</taxon>
        <taxon>Hyphomicrobiales</taxon>
        <taxon>Reyranellaceae</taxon>
        <taxon>Reyranella</taxon>
    </lineage>
</organism>
<evidence type="ECO:0000313" key="3">
    <source>
        <dbReference type="Proteomes" id="UP000727907"/>
    </source>
</evidence>
<dbReference type="CDD" id="cd03046">
    <property type="entry name" value="GST_N_GTT1_like"/>
    <property type="match status" value="1"/>
</dbReference>
<evidence type="ECO:0000259" key="1">
    <source>
        <dbReference type="PROSITE" id="PS50404"/>
    </source>
</evidence>
<dbReference type="RefSeq" id="WP_216956423.1">
    <property type="nucleotide sequence ID" value="NZ_JAHOPB010000001.1"/>
</dbReference>
<gene>
    <name evidence="2" type="ORF">KQ910_01540</name>
</gene>
<dbReference type="PANTHER" id="PTHR44051:SF21">
    <property type="entry name" value="GLUTATHIONE S-TRANSFERASE FAMILY PROTEIN"/>
    <property type="match status" value="1"/>
</dbReference>